<dbReference type="AlphaFoldDB" id="A0A2C1LRK8"/>
<dbReference type="Proteomes" id="UP000225766">
    <property type="component" value="Unassembled WGS sequence"/>
</dbReference>
<proteinExistence type="predicted"/>
<protein>
    <recommendedName>
        <fullName evidence="3">Restriction endonuclease</fullName>
    </recommendedName>
</protein>
<dbReference type="RefSeq" id="WP_098252722.1">
    <property type="nucleotide sequence ID" value="NZ_NTYD01000013.1"/>
</dbReference>
<evidence type="ECO:0008006" key="3">
    <source>
        <dbReference type="Google" id="ProtNLM"/>
    </source>
</evidence>
<dbReference type="EMBL" id="NUMG01000022">
    <property type="protein sequence ID" value="PGU00291.1"/>
    <property type="molecule type" value="Genomic_DNA"/>
</dbReference>
<comment type="caution">
    <text evidence="1">The sequence shown here is derived from an EMBL/GenBank/DDBJ whole genome shotgun (WGS) entry which is preliminary data.</text>
</comment>
<evidence type="ECO:0000313" key="2">
    <source>
        <dbReference type="Proteomes" id="UP000225766"/>
    </source>
</evidence>
<sequence>MDEREYWQIAAGDGSIDLPKIFIELNVALLGPGQFGDFFDNKKTYEEYSDGHLVQKFAEEIQIGDVLVMKHIKDSHKKTWEIQAVGVVEGPYRYESIFSSITPSKWNVQHCRRVAWKVPKEPLIVQRGGAPIRLQRLNEGNPLREKAIEVINGKIECK</sequence>
<accession>A0A2C1LRK8</accession>
<name>A0A2C1LRK8_BACCE</name>
<reference evidence="1 2" key="1">
    <citation type="submission" date="2017-09" db="EMBL/GenBank/DDBJ databases">
        <title>Large-scale bioinformatics analysis of Bacillus genomes uncovers conserved roles of natural products in bacterial physiology.</title>
        <authorList>
            <consortium name="Agbiome Team Llc"/>
            <person name="Bleich R.M."/>
            <person name="Grubbs K.J."/>
            <person name="Santa Maria K.C."/>
            <person name="Allen S.E."/>
            <person name="Farag S."/>
            <person name="Shank E.A."/>
            <person name="Bowers A."/>
        </authorList>
    </citation>
    <scope>NUCLEOTIDE SEQUENCE [LARGE SCALE GENOMIC DNA]</scope>
    <source>
        <strain evidence="1 2">AFS040105</strain>
    </source>
</reference>
<gene>
    <name evidence="1" type="ORF">COD19_16725</name>
</gene>
<organism evidence="1 2">
    <name type="scientific">Bacillus cereus</name>
    <dbReference type="NCBI Taxonomy" id="1396"/>
    <lineage>
        <taxon>Bacteria</taxon>
        <taxon>Bacillati</taxon>
        <taxon>Bacillota</taxon>
        <taxon>Bacilli</taxon>
        <taxon>Bacillales</taxon>
        <taxon>Bacillaceae</taxon>
        <taxon>Bacillus</taxon>
        <taxon>Bacillus cereus group</taxon>
    </lineage>
</organism>
<evidence type="ECO:0000313" key="1">
    <source>
        <dbReference type="EMBL" id="PGU00291.1"/>
    </source>
</evidence>